<accession>A0A518EKG3</accession>
<dbReference type="RefSeq" id="WP_145194037.1">
    <property type="nucleotide sequence ID" value="NZ_CP036434.1"/>
</dbReference>
<dbReference type="AlphaFoldDB" id="A0A518EKG3"/>
<organism evidence="2 3">
    <name type="scientific">Saltatorellus ferox</name>
    <dbReference type="NCBI Taxonomy" id="2528018"/>
    <lineage>
        <taxon>Bacteria</taxon>
        <taxon>Pseudomonadati</taxon>
        <taxon>Planctomycetota</taxon>
        <taxon>Planctomycetia</taxon>
        <taxon>Planctomycetia incertae sedis</taxon>
        <taxon>Saltatorellus</taxon>
    </lineage>
</organism>
<dbReference type="EMBL" id="CP036434">
    <property type="protein sequence ID" value="QDV04582.1"/>
    <property type="molecule type" value="Genomic_DNA"/>
</dbReference>
<dbReference type="SUPFAM" id="SSF51445">
    <property type="entry name" value="(Trans)glycosidases"/>
    <property type="match status" value="1"/>
</dbReference>
<dbReference type="Proteomes" id="UP000320390">
    <property type="component" value="Chromosome"/>
</dbReference>
<dbReference type="GO" id="GO:0005975">
    <property type="term" value="P:carbohydrate metabolic process"/>
    <property type="evidence" value="ECO:0007669"/>
    <property type="project" value="InterPro"/>
</dbReference>
<dbReference type="GO" id="GO:0004553">
    <property type="term" value="F:hydrolase activity, hydrolyzing O-glycosyl compounds"/>
    <property type="evidence" value="ECO:0007669"/>
    <property type="project" value="InterPro"/>
</dbReference>
<proteinExistence type="predicted"/>
<evidence type="ECO:0000313" key="2">
    <source>
        <dbReference type="EMBL" id="QDV04582.1"/>
    </source>
</evidence>
<dbReference type="InterPro" id="IPR017853">
    <property type="entry name" value="GH"/>
</dbReference>
<name>A0A518EKG3_9BACT</name>
<dbReference type="Gene3D" id="3.20.20.80">
    <property type="entry name" value="Glycosidases"/>
    <property type="match status" value="1"/>
</dbReference>
<gene>
    <name evidence="2" type="ORF">Poly30_00730</name>
</gene>
<dbReference type="OrthoDB" id="9762066at2"/>
<feature type="domain" description="Glycoside hydrolase family 2 catalytic" evidence="1">
    <location>
        <begin position="91"/>
        <end position="213"/>
    </location>
</feature>
<dbReference type="Pfam" id="PF02836">
    <property type="entry name" value="Glyco_hydro_2_C"/>
    <property type="match status" value="1"/>
</dbReference>
<sequence>MPESVHTRSRRRRFVRALLGAAMVGWFGQAAGAVPLQVEVRVKGGRAELTRDGKDYFVHGVGGDSHLELLAACGGNSIRTWGVGDVTAALLDEAQKRGVSVTLGVWLNRTGAGMDYSNEEALARQASSLERAIKAHRKHPALLMWAIGNEMEGDGNDPLVYVQLERLAQLAHSLDPDHPTMTVIAEMGGGKKIRDLDRLAPSIDVIGINSYGLAPTVGKRYVEAGGKRPYMLTEFGARGHWESPSTPYGLPIEETSTAKAENYRRAYEEAVRDQPLCIGSYAFLWGDKQETTATWYGMLLPDGTRLGCVDVMTELWTGKAPRNLCPAIEGQIGIQGIPNAKDIHPGDRFKVTVDARDPERNKLDVEWVLRRASAGKGSFGQREEPMPDLPRSIVSSKRLSAQILLPDEPGVYRLFAYVRDGKGGGATCNVPLRVVEP</sequence>
<dbReference type="InterPro" id="IPR006103">
    <property type="entry name" value="Glyco_hydro_2_cat"/>
</dbReference>
<evidence type="ECO:0000313" key="3">
    <source>
        <dbReference type="Proteomes" id="UP000320390"/>
    </source>
</evidence>
<keyword evidence="3" id="KW-1185">Reference proteome</keyword>
<reference evidence="2 3" key="1">
    <citation type="submission" date="2019-02" db="EMBL/GenBank/DDBJ databases">
        <title>Deep-cultivation of Planctomycetes and their phenomic and genomic characterization uncovers novel biology.</title>
        <authorList>
            <person name="Wiegand S."/>
            <person name="Jogler M."/>
            <person name="Boedeker C."/>
            <person name="Pinto D."/>
            <person name="Vollmers J."/>
            <person name="Rivas-Marin E."/>
            <person name="Kohn T."/>
            <person name="Peeters S.H."/>
            <person name="Heuer A."/>
            <person name="Rast P."/>
            <person name="Oberbeckmann S."/>
            <person name="Bunk B."/>
            <person name="Jeske O."/>
            <person name="Meyerdierks A."/>
            <person name="Storesund J.E."/>
            <person name="Kallscheuer N."/>
            <person name="Luecker S."/>
            <person name="Lage O.M."/>
            <person name="Pohl T."/>
            <person name="Merkel B.J."/>
            <person name="Hornburger P."/>
            <person name="Mueller R.-W."/>
            <person name="Bruemmer F."/>
            <person name="Labrenz M."/>
            <person name="Spormann A.M."/>
            <person name="Op den Camp H."/>
            <person name="Overmann J."/>
            <person name="Amann R."/>
            <person name="Jetten M.S.M."/>
            <person name="Mascher T."/>
            <person name="Medema M.H."/>
            <person name="Devos D.P."/>
            <person name="Kaster A.-K."/>
            <person name="Ovreas L."/>
            <person name="Rohde M."/>
            <person name="Galperin M.Y."/>
            <person name="Jogler C."/>
        </authorList>
    </citation>
    <scope>NUCLEOTIDE SEQUENCE [LARGE SCALE GENOMIC DNA]</scope>
    <source>
        <strain evidence="2 3">Poly30</strain>
    </source>
</reference>
<protein>
    <recommendedName>
        <fullName evidence="1">Glycoside hydrolase family 2 catalytic domain-containing protein</fullName>
    </recommendedName>
</protein>
<evidence type="ECO:0000259" key="1">
    <source>
        <dbReference type="Pfam" id="PF02836"/>
    </source>
</evidence>